<dbReference type="PANTHER" id="PTHR28241:SF1">
    <property type="entry name" value="MITOCHONDRIAL IMPORT PROTEIN 1"/>
    <property type="match status" value="1"/>
</dbReference>
<sequence length="142" mass="15778">MVGKLASKVPEELASVAIPGPIAPTGVEEGDEQDEPLQKMEEEAEGENYSNASGLPSVQDNSWMKVLYFAGSCSVNLILPFFNGLMLGFGELIAHEISWKFNWFRRSNLGYRIYPESRKIAARQQENPALEEKASRQAPAFL</sequence>
<keyword evidence="3" id="KW-1185">Reference proteome</keyword>
<dbReference type="GO" id="GO:0070096">
    <property type="term" value="P:mitochondrial outer membrane translocase complex assembly"/>
    <property type="evidence" value="ECO:0007669"/>
    <property type="project" value="TreeGrafter"/>
</dbReference>
<dbReference type="PANTHER" id="PTHR28241">
    <property type="entry name" value="MITOCHONDRIAL IMPORT PROTEIN 1"/>
    <property type="match status" value="1"/>
</dbReference>
<reference evidence="3" key="1">
    <citation type="submission" date="2015-10" db="EMBL/GenBank/DDBJ databases">
        <authorList>
            <person name="Devillers H."/>
        </authorList>
    </citation>
    <scope>NUCLEOTIDE SEQUENCE [LARGE SCALE GENOMIC DNA]</scope>
</reference>
<dbReference type="Proteomes" id="UP000236544">
    <property type="component" value="Unassembled WGS sequence"/>
</dbReference>
<dbReference type="EMBL" id="LN890563">
    <property type="protein sequence ID" value="CUS21918.1"/>
    <property type="molecule type" value="Genomic_DNA"/>
</dbReference>
<dbReference type="OrthoDB" id="5529571at2759"/>
<accession>A0A0P1KZH5</accession>
<name>A0A0P1KZH5_9SACH</name>
<evidence type="ECO:0000313" key="3">
    <source>
        <dbReference type="Proteomes" id="UP000236544"/>
    </source>
</evidence>
<organism evidence="2 3">
    <name type="scientific">Lachancea quebecensis</name>
    <dbReference type="NCBI Taxonomy" id="1654605"/>
    <lineage>
        <taxon>Eukaryota</taxon>
        <taxon>Fungi</taxon>
        <taxon>Dikarya</taxon>
        <taxon>Ascomycota</taxon>
        <taxon>Saccharomycotina</taxon>
        <taxon>Saccharomycetes</taxon>
        <taxon>Saccharomycetales</taxon>
        <taxon>Saccharomycetaceae</taxon>
        <taxon>Lachancea</taxon>
    </lineage>
</organism>
<proteinExistence type="predicted"/>
<gene>
    <name evidence="2" type="ORF">LAQU0_S04e03818g</name>
</gene>
<dbReference type="Pfam" id="PF08219">
    <property type="entry name" value="TOM13"/>
    <property type="match status" value="1"/>
</dbReference>
<protein>
    <submittedName>
        <fullName evidence="2">LAQU0S04e03818g1_1</fullName>
    </submittedName>
</protein>
<evidence type="ECO:0000313" key="2">
    <source>
        <dbReference type="EMBL" id="CUS21918.1"/>
    </source>
</evidence>
<feature type="region of interest" description="Disordered" evidence="1">
    <location>
        <begin position="16"/>
        <end position="56"/>
    </location>
</feature>
<dbReference type="AlphaFoldDB" id="A0A0P1KZH5"/>
<evidence type="ECO:0000256" key="1">
    <source>
        <dbReference type="SAM" id="MobiDB-lite"/>
    </source>
</evidence>
<dbReference type="GO" id="GO:0045040">
    <property type="term" value="P:protein insertion into mitochondrial outer membrane"/>
    <property type="evidence" value="ECO:0007669"/>
    <property type="project" value="TreeGrafter"/>
</dbReference>
<dbReference type="InterPro" id="IPR013262">
    <property type="entry name" value="OMP_MIM1/TOM13_mt"/>
</dbReference>
<dbReference type="GO" id="GO:0005741">
    <property type="term" value="C:mitochondrial outer membrane"/>
    <property type="evidence" value="ECO:0007669"/>
    <property type="project" value="InterPro"/>
</dbReference>